<dbReference type="GO" id="GO:0051382">
    <property type="term" value="P:kinetochore assembly"/>
    <property type="evidence" value="ECO:0007669"/>
    <property type="project" value="InterPro"/>
</dbReference>
<keyword evidence="8" id="KW-0175">Coiled coil</keyword>
<comment type="similarity">
    <text evidence="7">Belongs to the CENP-H/MCM16 family.</text>
</comment>
<feature type="domain" description="Centromere protein H C-terminal" evidence="9">
    <location>
        <begin position="35"/>
        <end position="235"/>
    </location>
</feature>
<keyword evidence="6" id="KW-0137">Centromere</keyword>
<proteinExistence type="inferred from homology"/>
<evidence type="ECO:0000256" key="6">
    <source>
        <dbReference type="ARBA" id="ARBA00023328"/>
    </source>
</evidence>
<dbReference type="Proteomes" id="UP000242877">
    <property type="component" value="Unassembled WGS sequence"/>
</dbReference>
<evidence type="ECO:0000256" key="1">
    <source>
        <dbReference type="ARBA" id="ARBA00004123"/>
    </source>
</evidence>
<comment type="subcellular location">
    <subcellularLocation>
        <location evidence="2">Chromosome</location>
        <location evidence="2">Centromere</location>
        <location evidence="2">Kinetochore</location>
    </subcellularLocation>
    <subcellularLocation>
        <location evidence="1">Nucleus</location>
    </subcellularLocation>
</comment>
<dbReference type="PANTHER" id="PTHR48122:SF1">
    <property type="entry name" value="CENTROMERE PROTEIN H"/>
    <property type="match status" value="1"/>
</dbReference>
<keyword evidence="4" id="KW-0995">Kinetochore</keyword>
<dbReference type="VEuPathDB" id="FungiDB:AAP_04685"/>
<sequence>MAPKGKPGLEEAENMLLNVAADEGRDVLTLSEKEEEVLRLYDLLEEQRLERALLLQDYNETSPDSNVDEAIEKAQKELLEAKSLYEVTKNATQMLLMTDPSVRAVHSSSVTPAERKLLHLLNRRDILSMVHQTLENSRLSCIKSLSDAEVENIELIAKNRELVQSVLELVHDEKPWREEITDEKSRSQIEKLESEKETTKARYVTMKRIISAIIVASGVDWAADERLTELVLDDEEDH</sequence>
<dbReference type="GO" id="GO:0007059">
    <property type="term" value="P:chromosome segregation"/>
    <property type="evidence" value="ECO:0007669"/>
    <property type="project" value="TreeGrafter"/>
</dbReference>
<evidence type="ECO:0000256" key="3">
    <source>
        <dbReference type="ARBA" id="ARBA00022454"/>
    </source>
</evidence>
<feature type="coiled-coil region" evidence="8">
    <location>
        <begin position="30"/>
        <end position="91"/>
    </location>
</feature>
<evidence type="ECO:0000256" key="7">
    <source>
        <dbReference type="ARBA" id="ARBA00025735"/>
    </source>
</evidence>
<dbReference type="GO" id="GO:0005634">
    <property type="term" value="C:nucleus"/>
    <property type="evidence" value="ECO:0007669"/>
    <property type="project" value="UniProtKB-SubCell"/>
</dbReference>
<dbReference type="OrthoDB" id="2274804at2759"/>
<evidence type="ECO:0000313" key="10">
    <source>
        <dbReference type="EMBL" id="KZZ88893.1"/>
    </source>
</evidence>
<evidence type="ECO:0000313" key="11">
    <source>
        <dbReference type="Proteomes" id="UP000242877"/>
    </source>
</evidence>
<dbReference type="EMBL" id="AZGZ01000023">
    <property type="protein sequence ID" value="KZZ88893.1"/>
    <property type="molecule type" value="Genomic_DNA"/>
</dbReference>
<protein>
    <submittedName>
        <fullName evidence="10">Centromere protein Cenp-H</fullName>
    </submittedName>
</protein>
<dbReference type="GO" id="GO:0007052">
    <property type="term" value="P:mitotic spindle organization"/>
    <property type="evidence" value="ECO:0007669"/>
    <property type="project" value="TreeGrafter"/>
</dbReference>
<organism evidence="10 11">
    <name type="scientific">Ascosphaera apis ARSEF 7405</name>
    <dbReference type="NCBI Taxonomy" id="392613"/>
    <lineage>
        <taxon>Eukaryota</taxon>
        <taxon>Fungi</taxon>
        <taxon>Dikarya</taxon>
        <taxon>Ascomycota</taxon>
        <taxon>Pezizomycotina</taxon>
        <taxon>Eurotiomycetes</taxon>
        <taxon>Eurotiomycetidae</taxon>
        <taxon>Onygenales</taxon>
        <taxon>Ascosphaeraceae</taxon>
        <taxon>Ascosphaera</taxon>
    </lineage>
</organism>
<keyword evidence="3" id="KW-0158">Chromosome</keyword>
<dbReference type="AlphaFoldDB" id="A0A162I5J6"/>
<dbReference type="GO" id="GO:0000776">
    <property type="term" value="C:kinetochore"/>
    <property type="evidence" value="ECO:0007669"/>
    <property type="project" value="UniProtKB-KW"/>
</dbReference>
<dbReference type="InterPro" id="IPR008426">
    <property type="entry name" value="CENP-H_C"/>
</dbReference>
<feature type="coiled-coil region" evidence="8">
    <location>
        <begin position="182"/>
        <end position="209"/>
    </location>
</feature>
<reference evidence="10 11" key="1">
    <citation type="journal article" date="2016" name="Genome Biol. Evol.">
        <title>Divergent and convergent evolution of fungal pathogenicity.</title>
        <authorList>
            <person name="Shang Y."/>
            <person name="Xiao G."/>
            <person name="Zheng P."/>
            <person name="Cen K."/>
            <person name="Zhan S."/>
            <person name="Wang C."/>
        </authorList>
    </citation>
    <scope>NUCLEOTIDE SEQUENCE [LARGE SCALE GENOMIC DNA]</scope>
    <source>
        <strain evidence="10 11">ARSEF 7405</strain>
    </source>
</reference>
<evidence type="ECO:0000256" key="4">
    <source>
        <dbReference type="ARBA" id="ARBA00022838"/>
    </source>
</evidence>
<name>A0A162I5J6_9EURO</name>
<dbReference type="InterPro" id="IPR040034">
    <property type="entry name" value="CENP-H"/>
</dbReference>
<dbReference type="PANTHER" id="PTHR48122">
    <property type="entry name" value="CENTROMERE PROTEIN H"/>
    <property type="match status" value="1"/>
</dbReference>
<evidence type="ECO:0000259" key="9">
    <source>
        <dbReference type="Pfam" id="PF05837"/>
    </source>
</evidence>
<dbReference type="GO" id="GO:0043515">
    <property type="term" value="F:kinetochore binding"/>
    <property type="evidence" value="ECO:0007669"/>
    <property type="project" value="TreeGrafter"/>
</dbReference>
<gene>
    <name evidence="10" type="ORF">AAP_04685</name>
</gene>
<evidence type="ECO:0000256" key="2">
    <source>
        <dbReference type="ARBA" id="ARBA00004629"/>
    </source>
</evidence>
<comment type="caution">
    <text evidence="10">The sequence shown here is derived from an EMBL/GenBank/DDBJ whole genome shotgun (WGS) entry which is preliminary data.</text>
</comment>
<keyword evidence="11" id="KW-1185">Reference proteome</keyword>
<evidence type="ECO:0000256" key="5">
    <source>
        <dbReference type="ARBA" id="ARBA00023242"/>
    </source>
</evidence>
<dbReference type="Pfam" id="PF05837">
    <property type="entry name" value="CENP-H"/>
    <property type="match status" value="1"/>
</dbReference>
<keyword evidence="5" id="KW-0539">Nucleus</keyword>
<evidence type="ECO:0000256" key="8">
    <source>
        <dbReference type="SAM" id="Coils"/>
    </source>
</evidence>
<accession>A0A162I5J6</accession>